<dbReference type="AlphaFoldDB" id="A0AB33Z4J2"/>
<evidence type="ECO:0000256" key="5">
    <source>
        <dbReference type="ARBA" id="ARBA00023239"/>
    </source>
</evidence>
<dbReference type="GO" id="GO:0009279">
    <property type="term" value="C:cell outer membrane"/>
    <property type="evidence" value="ECO:0007669"/>
    <property type="project" value="UniProtKB-SubCell"/>
</dbReference>
<feature type="domain" description="Solute-binding protein family 3/N-terminal" evidence="8">
    <location>
        <begin position="37"/>
        <end position="261"/>
    </location>
</feature>
<dbReference type="SUPFAM" id="SSF53955">
    <property type="entry name" value="Lysozyme-like"/>
    <property type="match status" value="1"/>
</dbReference>
<dbReference type="Gene3D" id="1.10.530.10">
    <property type="match status" value="1"/>
</dbReference>
<evidence type="ECO:0000256" key="6">
    <source>
        <dbReference type="ARBA" id="ARBA00023316"/>
    </source>
</evidence>
<accession>A0AB33Z4J2</accession>
<dbReference type="InterPro" id="IPR001638">
    <property type="entry name" value="Solute-binding_3/MltF_N"/>
</dbReference>
<dbReference type="InterPro" id="IPR023703">
    <property type="entry name" value="MltF"/>
</dbReference>
<evidence type="ECO:0000256" key="1">
    <source>
        <dbReference type="ARBA" id="ARBA00010333"/>
    </source>
</evidence>
<comment type="subcellular location">
    <subcellularLocation>
        <location evidence="7">Cell outer membrane</location>
        <topology evidence="7">Peripheral membrane protein</topology>
    </subcellularLocation>
    <text evidence="7">Attached to the inner leaflet of the outer membrane.</text>
</comment>
<dbReference type="GO" id="GO:0009253">
    <property type="term" value="P:peptidoglycan catabolic process"/>
    <property type="evidence" value="ECO:0007669"/>
    <property type="project" value="TreeGrafter"/>
</dbReference>
<dbReference type="PANTHER" id="PTHR35936">
    <property type="entry name" value="MEMBRANE-BOUND LYTIC MUREIN TRANSGLYCOSYLASE F"/>
    <property type="match status" value="1"/>
</dbReference>
<dbReference type="InterPro" id="IPR023346">
    <property type="entry name" value="Lysozyme-like_dom_sf"/>
</dbReference>
<gene>
    <name evidence="7" type="primary">mltF</name>
    <name evidence="9" type="ORF">L196_01820</name>
</gene>
<dbReference type="GO" id="GO:0071555">
    <property type="term" value="P:cell wall organization"/>
    <property type="evidence" value="ECO:0007669"/>
    <property type="project" value="UniProtKB-KW"/>
</dbReference>
<dbReference type="EMBL" id="ASHL01000001">
    <property type="protein sequence ID" value="EPD14195.1"/>
    <property type="molecule type" value="Genomic_DNA"/>
</dbReference>
<comment type="similarity">
    <text evidence="7">In the C-terminal section; belongs to the transglycosylase Slt family.</text>
</comment>
<evidence type="ECO:0000256" key="4">
    <source>
        <dbReference type="ARBA" id="ARBA00023237"/>
    </source>
</evidence>
<dbReference type="SUPFAM" id="SSF53850">
    <property type="entry name" value="Periplasmic binding protein-like II"/>
    <property type="match status" value="1"/>
</dbReference>
<evidence type="ECO:0000256" key="3">
    <source>
        <dbReference type="ARBA" id="ARBA00023136"/>
    </source>
</evidence>
<dbReference type="EC" id="4.2.2.n1" evidence="7"/>
<keyword evidence="5 7" id="KW-0456">Lyase</keyword>
<evidence type="ECO:0000259" key="8">
    <source>
        <dbReference type="SMART" id="SM00062"/>
    </source>
</evidence>
<evidence type="ECO:0000313" key="10">
    <source>
        <dbReference type="Proteomes" id="UP000015462"/>
    </source>
</evidence>
<feature type="region of interest" description="LT domain" evidence="7">
    <location>
        <begin position="262"/>
        <end position="473"/>
    </location>
</feature>
<dbReference type="Proteomes" id="UP000015462">
    <property type="component" value="Unassembled WGS sequence"/>
</dbReference>
<dbReference type="SMART" id="SM00062">
    <property type="entry name" value="PBPb"/>
    <property type="match status" value="1"/>
</dbReference>
<dbReference type="HAMAP" id="MF_02016">
    <property type="entry name" value="MltF"/>
    <property type="match status" value="1"/>
</dbReference>
<keyword evidence="10" id="KW-1185">Reference proteome</keyword>
<comment type="caution">
    <text evidence="7">Lacks conserved residue(s) required for the propagation of feature annotation.</text>
</comment>
<feature type="active site" evidence="7">
    <location>
        <position position="308"/>
    </location>
</feature>
<proteinExistence type="inferred from homology"/>
<keyword evidence="4 7" id="KW-0998">Cell outer membrane</keyword>
<dbReference type="PANTHER" id="PTHR35936:SF32">
    <property type="entry name" value="MEMBRANE-BOUND LYTIC MUREIN TRANSGLYCOSYLASE F"/>
    <property type="match status" value="1"/>
</dbReference>
<dbReference type="NCBIfam" id="NF008112">
    <property type="entry name" value="PRK10859.1"/>
    <property type="match status" value="1"/>
</dbReference>
<comment type="similarity">
    <text evidence="1">Belongs to the bacterial solute-binding protein 3 family.</text>
</comment>
<organism evidence="9 10">
    <name type="scientific">Cycloclasticus pugetii</name>
    <dbReference type="NCBI Taxonomy" id="34068"/>
    <lineage>
        <taxon>Bacteria</taxon>
        <taxon>Pseudomonadati</taxon>
        <taxon>Pseudomonadota</taxon>
        <taxon>Gammaproteobacteria</taxon>
        <taxon>Thiotrichales</taxon>
        <taxon>Piscirickettsiaceae</taxon>
        <taxon>Cycloclasticus</taxon>
    </lineage>
</organism>
<dbReference type="CDD" id="cd01009">
    <property type="entry name" value="PBP2_YfhD_N"/>
    <property type="match status" value="1"/>
</dbReference>
<dbReference type="Pfam" id="PF00497">
    <property type="entry name" value="SBP_bac_3"/>
    <property type="match status" value="1"/>
</dbReference>
<dbReference type="RefSeq" id="WP_016389740.1">
    <property type="nucleotide sequence ID" value="NZ_KE646805.1"/>
</dbReference>
<dbReference type="InterPro" id="IPR008258">
    <property type="entry name" value="Transglycosylase_SLT_dom_1"/>
</dbReference>
<dbReference type="Pfam" id="PF01464">
    <property type="entry name" value="SLT"/>
    <property type="match status" value="1"/>
</dbReference>
<keyword evidence="3 7" id="KW-0472">Membrane</keyword>
<dbReference type="PROSITE" id="PS51257">
    <property type="entry name" value="PROKAR_LIPOPROTEIN"/>
    <property type="match status" value="1"/>
</dbReference>
<comment type="similarity">
    <text evidence="7">In the N-terminal section; belongs to the bacterial solute-binding protein 3 family.</text>
</comment>
<evidence type="ECO:0000256" key="2">
    <source>
        <dbReference type="ARBA" id="ARBA00022729"/>
    </source>
</evidence>
<dbReference type="GO" id="GO:0008933">
    <property type="term" value="F:peptidoglycan lytic transglycosylase activity"/>
    <property type="evidence" value="ECO:0007669"/>
    <property type="project" value="UniProtKB-UniRule"/>
</dbReference>
<protein>
    <recommendedName>
        <fullName evidence="7">Membrane-bound lytic murein transglycosylase F</fullName>
        <ecNumber evidence="7">4.2.2.n1</ecNumber>
    </recommendedName>
    <alternativeName>
        <fullName evidence="7">Murein lyase F</fullName>
    </alternativeName>
</protein>
<comment type="domain">
    <text evidence="7">The N-terminal domain does not have lytic activity and probably modulates enzymatic activity. The C-terminal domain is the catalytic active domain.</text>
</comment>
<evidence type="ECO:0000313" key="9">
    <source>
        <dbReference type="EMBL" id="EPD14195.1"/>
    </source>
</evidence>
<keyword evidence="6 7" id="KW-0961">Cell wall biogenesis/degradation</keyword>
<name>A0AB33Z4J2_9GAMM</name>
<dbReference type="Gene3D" id="3.40.190.10">
    <property type="entry name" value="Periplasmic binding protein-like II"/>
    <property type="match status" value="2"/>
</dbReference>
<reference evidence="9 10" key="1">
    <citation type="journal article" date="2013" name="Genome Announc.">
        <title>Genome Sequence of the Pyrene- and Fluoranthene-Degrading Bacterium Cycloclasticus sp. Strain PY97M.</title>
        <authorList>
            <person name="Cui Z."/>
            <person name="Xu G."/>
            <person name="Li Q."/>
            <person name="Gao W."/>
            <person name="Zheng L."/>
        </authorList>
    </citation>
    <scope>NUCLEOTIDE SEQUENCE [LARGE SCALE GENOMIC DNA]</scope>
    <source>
        <strain evidence="9 10">PY97M</strain>
    </source>
</reference>
<keyword evidence="2 7" id="KW-0732">Signal</keyword>
<comment type="caution">
    <text evidence="9">The sequence shown here is derived from an EMBL/GenBank/DDBJ whole genome shotgun (WGS) entry which is preliminary data.</text>
</comment>
<sequence>MLSPSRIKYVFIFLAVSVLSGCTPAPSSLEKVLNRGELVVLTRIDPSTYIIDEAGTHGFEYELTSLFAEKLGVNIRFIIAKEFQQLVQLSTEDEADFVAAGLSITPDRKKRLHFTPPYYEVTQQLVYHYRTRRPKSVAKLSGSFLEVIANTSHAENLRSIQKTHKNLSWIESTDSTVLELVSLVNDHILDYTVVDSNQFQLIRGQFPNLNVAFDISKPEKIAWAFPLGEDHSLYNEAVKFLAELKSTGVLEQLQDKHFGYSKQLDYVGICTFWHHADTRLPKLIKSFHLAAKKYNLDWKLLAAVAYQESHWNKHAVSPTGVRGIMMLTKATAKQMNVTNRLDPKQSIEGGAHYLSTRIKKIPKRIEEPDRTWMALAAYNIGFGHLEDARILTQQQGGDPDKWIDVKQRLPLLAEKEWYQKTKYGYARGKEPVTYIDNVRQYIKMLKKLEPNSLSDEQNKIDTDATLNIELQAL</sequence>
<dbReference type="GO" id="GO:0016998">
    <property type="term" value="P:cell wall macromolecule catabolic process"/>
    <property type="evidence" value="ECO:0007669"/>
    <property type="project" value="UniProtKB-UniRule"/>
</dbReference>
<dbReference type="CDD" id="cd13403">
    <property type="entry name" value="MLTF-like"/>
    <property type="match status" value="1"/>
</dbReference>
<comment type="catalytic activity">
    <reaction evidence="7">
        <text>Exolytic cleavage of the (1-&gt;4)-beta-glycosidic linkage between N-acetylmuramic acid (MurNAc) and N-acetylglucosamine (GlcNAc) residues in peptidoglycan, from either the reducing or the non-reducing ends of the peptidoglycan chains, with concomitant formation of a 1,6-anhydrobond in the MurNAc residue.</text>
        <dbReference type="EC" id="4.2.2.n1"/>
    </reaction>
</comment>
<evidence type="ECO:0000256" key="7">
    <source>
        <dbReference type="HAMAP-Rule" id="MF_02016"/>
    </source>
</evidence>
<comment type="function">
    <text evidence="7">Murein-degrading enzyme that degrades murein glycan strands and insoluble, high-molecular weight murein sacculi, with the concomitant formation of a 1,6-anhydromuramoyl product. Lytic transglycosylases (LTs) play an integral role in the metabolism of the peptidoglycan (PG) sacculus. Their lytic action creates space within the PG sacculus to allow for its expansion as well as for the insertion of various structures such as secretion systems and flagella.</text>
</comment>